<proteinExistence type="inferred from homology"/>
<dbReference type="Proteomes" id="UP001501578">
    <property type="component" value="Unassembled WGS sequence"/>
</dbReference>
<keyword evidence="2" id="KW-0805">Transcription regulation</keyword>
<sequence length="49" mass="5362">MLRYFEDLTEEQTAVTLGCAVGTVKSQASRALARLRVDESVVSTFARKG</sequence>
<keyword evidence="3" id="KW-0731">Sigma factor</keyword>
<dbReference type="SUPFAM" id="SSF88659">
    <property type="entry name" value="Sigma3 and sigma4 domains of RNA polymerase sigma factors"/>
    <property type="match status" value="1"/>
</dbReference>
<keyword evidence="4" id="KW-0804">Transcription</keyword>
<gene>
    <name evidence="6" type="ORF">GCM10009560_54840</name>
</gene>
<comment type="similarity">
    <text evidence="1">Belongs to the sigma-70 factor family. ECF subfamily.</text>
</comment>
<dbReference type="Pfam" id="PF08281">
    <property type="entry name" value="Sigma70_r4_2"/>
    <property type="match status" value="1"/>
</dbReference>
<dbReference type="RefSeq" id="WP_343952945.1">
    <property type="nucleotide sequence ID" value="NZ_BAAAHQ010000033.1"/>
</dbReference>
<comment type="caution">
    <text evidence="6">The sequence shown here is derived from an EMBL/GenBank/DDBJ whole genome shotgun (WGS) entry which is preliminary data.</text>
</comment>
<evidence type="ECO:0000256" key="1">
    <source>
        <dbReference type="ARBA" id="ARBA00010641"/>
    </source>
</evidence>
<dbReference type="InterPro" id="IPR036388">
    <property type="entry name" value="WH-like_DNA-bd_sf"/>
</dbReference>
<reference evidence="6 7" key="1">
    <citation type="journal article" date="2019" name="Int. J. Syst. Evol. Microbiol.">
        <title>The Global Catalogue of Microorganisms (GCM) 10K type strain sequencing project: providing services to taxonomists for standard genome sequencing and annotation.</title>
        <authorList>
            <consortium name="The Broad Institute Genomics Platform"/>
            <consortium name="The Broad Institute Genome Sequencing Center for Infectious Disease"/>
            <person name="Wu L."/>
            <person name="Ma J."/>
        </authorList>
    </citation>
    <scope>NUCLEOTIDE SEQUENCE [LARGE SCALE GENOMIC DNA]</scope>
    <source>
        <strain evidence="6 7">JCM 11136</strain>
    </source>
</reference>
<evidence type="ECO:0000259" key="5">
    <source>
        <dbReference type="Pfam" id="PF08281"/>
    </source>
</evidence>
<evidence type="ECO:0000313" key="7">
    <source>
        <dbReference type="Proteomes" id="UP001501578"/>
    </source>
</evidence>
<dbReference type="InterPro" id="IPR013249">
    <property type="entry name" value="RNA_pol_sigma70_r4_t2"/>
</dbReference>
<name>A0ABN1QGD7_9ACTN</name>
<evidence type="ECO:0000256" key="3">
    <source>
        <dbReference type="ARBA" id="ARBA00023082"/>
    </source>
</evidence>
<dbReference type="Gene3D" id="1.10.10.10">
    <property type="entry name" value="Winged helix-like DNA-binding domain superfamily/Winged helix DNA-binding domain"/>
    <property type="match status" value="1"/>
</dbReference>
<evidence type="ECO:0000313" key="6">
    <source>
        <dbReference type="EMBL" id="GAA0942329.1"/>
    </source>
</evidence>
<organism evidence="6 7">
    <name type="scientific">Nonomuraea longicatena</name>
    <dbReference type="NCBI Taxonomy" id="83682"/>
    <lineage>
        <taxon>Bacteria</taxon>
        <taxon>Bacillati</taxon>
        <taxon>Actinomycetota</taxon>
        <taxon>Actinomycetes</taxon>
        <taxon>Streptosporangiales</taxon>
        <taxon>Streptosporangiaceae</taxon>
        <taxon>Nonomuraea</taxon>
    </lineage>
</organism>
<feature type="domain" description="RNA polymerase sigma factor 70 region 4 type 2" evidence="5">
    <location>
        <begin position="1"/>
        <end position="35"/>
    </location>
</feature>
<accession>A0ABN1QGD7</accession>
<evidence type="ECO:0000256" key="4">
    <source>
        <dbReference type="ARBA" id="ARBA00023163"/>
    </source>
</evidence>
<protein>
    <recommendedName>
        <fullName evidence="5">RNA polymerase sigma factor 70 region 4 type 2 domain-containing protein</fullName>
    </recommendedName>
</protein>
<keyword evidence="7" id="KW-1185">Reference proteome</keyword>
<evidence type="ECO:0000256" key="2">
    <source>
        <dbReference type="ARBA" id="ARBA00023015"/>
    </source>
</evidence>
<dbReference type="InterPro" id="IPR013324">
    <property type="entry name" value="RNA_pol_sigma_r3/r4-like"/>
</dbReference>
<dbReference type="EMBL" id="BAAAHQ010000033">
    <property type="protein sequence ID" value="GAA0942329.1"/>
    <property type="molecule type" value="Genomic_DNA"/>
</dbReference>